<dbReference type="GO" id="GO:0005506">
    <property type="term" value="F:iron ion binding"/>
    <property type="evidence" value="ECO:0007669"/>
    <property type="project" value="InterPro"/>
</dbReference>
<dbReference type="InterPro" id="IPR002401">
    <property type="entry name" value="Cyt_P450_E_grp-I"/>
</dbReference>
<dbReference type="Gene3D" id="1.10.630.10">
    <property type="entry name" value="Cytochrome P450"/>
    <property type="match status" value="1"/>
</dbReference>
<keyword evidence="7" id="KW-0256">Endoplasmic reticulum</keyword>
<keyword evidence="5 13" id="KW-0349">Heme</keyword>
<dbReference type="KEGG" id="tpal:117645525"/>
<organism evidence="19">
    <name type="scientific">Thrips palmi</name>
    <name type="common">Melon thrips</name>
    <dbReference type="NCBI Taxonomy" id="161013"/>
    <lineage>
        <taxon>Eukaryota</taxon>
        <taxon>Metazoa</taxon>
        <taxon>Ecdysozoa</taxon>
        <taxon>Arthropoda</taxon>
        <taxon>Hexapoda</taxon>
        <taxon>Insecta</taxon>
        <taxon>Pterygota</taxon>
        <taxon>Neoptera</taxon>
        <taxon>Paraneoptera</taxon>
        <taxon>Thysanoptera</taxon>
        <taxon>Terebrantia</taxon>
        <taxon>Thripoidea</taxon>
        <taxon>Thripidae</taxon>
        <taxon>Thrips</taxon>
    </lineage>
</organism>
<keyword evidence="15" id="KW-0732">Signal</keyword>
<keyword evidence="8" id="KW-0492">Microsome</keyword>
<evidence type="ECO:0000256" key="4">
    <source>
        <dbReference type="ARBA" id="ARBA00010617"/>
    </source>
</evidence>
<evidence type="ECO:0000313" key="18">
    <source>
        <dbReference type="RefSeq" id="XP_034241689.1"/>
    </source>
</evidence>
<dbReference type="GO" id="GO:0016705">
    <property type="term" value="F:oxidoreductase activity, acting on paired donors, with incorporation or reduction of molecular oxygen"/>
    <property type="evidence" value="ECO:0007669"/>
    <property type="project" value="InterPro"/>
</dbReference>
<evidence type="ECO:0000256" key="12">
    <source>
        <dbReference type="ARBA" id="ARBA00023136"/>
    </source>
</evidence>
<dbReference type="GO" id="GO:0020037">
    <property type="term" value="F:heme binding"/>
    <property type="evidence" value="ECO:0007669"/>
    <property type="project" value="InterPro"/>
</dbReference>
<evidence type="ECO:0000256" key="15">
    <source>
        <dbReference type="SAM" id="SignalP"/>
    </source>
</evidence>
<feature type="chain" id="PRO_5044654839" evidence="15">
    <location>
        <begin position="17"/>
        <end position="508"/>
    </location>
</feature>
<evidence type="ECO:0000256" key="11">
    <source>
        <dbReference type="ARBA" id="ARBA00023033"/>
    </source>
</evidence>
<dbReference type="RefSeq" id="XP_034241691.1">
    <property type="nucleotide sequence ID" value="XM_034385800.1"/>
</dbReference>
<evidence type="ECO:0000313" key="19">
    <source>
        <dbReference type="RefSeq" id="XP_034241691.1"/>
    </source>
</evidence>
<comment type="cofactor">
    <cofactor evidence="1 13">
        <name>heme</name>
        <dbReference type="ChEBI" id="CHEBI:30413"/>
    </cofactor>
</comment>
<dbReference type="GO" id="GO:0004497">
    <property type="term" value="F:monooxygenase activity"/>
    <property type="evidence" value="ECO:0007669"/>
    <property type="project" value="UniProtKB-KW"/>
</dbReference>
<evidence type="ECO:0000256" key="9">
    <source>
        <dbReference type="ARBA" id="ARBA00023002"/>
    </source>
</evidence>
<dbReference type="PANTHER" id="PTHR24291">
    <property type="entry name" value="CYTOCHROME P450 FAMILY 4"/>
    <property type="match status" value="1"/>
</dbReference>
<dbReference type="PANTHER" id="PTHR24291:SF189">
    <property type="entry name" value="CYTOCHROME P450 4C3-RELATED"/>
    <property type="match status" value="1"/>
</dbReference>
<comment type="subcellular location">
    <subcellularLocation>
        <location evidence="3">Endoplasmic reticulum membrane</location>
        <topology evidence="3">Peripheral membrane protein</topology>
    </subcellularLocation>
    <subcellularLocation>
        <location evidence="2">Microsome membrane</location>
        <topology evidence="2">Peripheral membrane protein</topology>
    </subcellularLocation>
</comment>
<dbReference type="RefSeq" id="XP_034241688.1">
    <property type="nucleotide sequence ID" value="XM_034385797.1"/>
</dbReference>
<dbReference type="PROSITE" id="PS00086">
    <property type="entry name" value="CYTOCHROME_P450"/>
    <property type="match status" value="1"/>
</dbReference>
<keyword evidence="12" id="KW-0472">Membrane</keyword>
<gene>
    <name evidence="17 18 19" type="primary">LOC117645525</name>
</gene>
<dbReference type="Proteomes" id="UP000515158">
    <property type="component" value="Unplaced"/>
</dbReference>
<keyword evidence="16" id="KW-1185">Reference proteome</keyword>
<dbReference type="PRINTS" id="PR00385">
    <property type="entry name" value="P450"/>
</dbReference>
<evidence type="ECO:0000256" key="10">
    <source>
        <dbReference type="ARBA" id="ARBA00023004"/>
    </source>
</evidence>
<evidence type="ECO:0000256" key="2">
    <source>
        <dbReference type="ARBA" id="ARBA00004174"/>
    </source>
</evidence>
<dbReference type="GeneID" id="117645525"/>
<evidence type="ECO:0000256" key="5">
    <source>
        <dbReference type="ARBA" id="ARBA00022617"/>
    </source>
</evidence>
<reference evidence="17 18" key="1">
    <citation type="submission" date="2025-04" db="UniProtKB">
        <authorList>
            <consortium name="RefSeq"/>
        </authorList>
    </citation>
    <scope>IDENTIFICATION</scope>
    <source>
        <tissue evidence="17 18">Total insect</tissue>
    </source>
</reference>
<evidence type="ECO:0000313" key="16">
    <source>
        <dbReference type="Proteomes" id="UP000515158"/>
    </source>
</evidence>
<sequence>MELVTALLVLAALAIATHFYNRRRKWVQSVDLIPGPPALPIIGNSWEILWTFKTDQTEAISNWTRKYGSIYRLWLGLGHAVVVLNNPEDVEILLSGSKHIEKSNVYRHLHPWLGEGLLTSKGQKWHMRRKLITPTFHFRILDQFVQVFDSNGNILVEKLLSTNGKTINIHDFITLCTLDIICETAMGTKVNAQQDSKSPYVSAVSDALLSVHMRTMQPWLGNDWLYNRTEGSKTLNAALKVLHKYSREVIESRRQERQERRKGSVSISDKDLGLKKREAFLDLLLEASDSAGAALSDSDIQEEVDTFMFGGHDTTAAAMSFIFYNLAANPEVQDRLAEEVAEVFGASDGAVTSQDLAQLKYTERVIKESLRLYPSVPLFARRINEELPITGGYVIPAGTNALIACYQMNRNPEVFPDPEKFDPDRFLPENCTGRHPYAYIPFSAGPRNCIGQKFGMLQMKSTVAKVVRHCVLSLPRPGYKPVVTGRVILRAEDGVQLKVSPRKMTPSP</sequence>
<dbReference type="AlphaFoldDB" id="A0A6P8YWP8"/>
<evidence type="ECO:0000256" key="3">
    <source>
        <dbReference type="ARBA" id="ARBA00004406"/>
    </source>
</evidence>
<evidence type="ECO:0000256" key="14">
    <source>
        <dbReference type="RuleBase" id="RU000461"/>
    </source>
</evidence>
<dbReference type="InterPro" id="IPR001128">
    <property type="entry name" value="Cyt_P450"/>
</dbReference>
<evidence type="ECO:0000256" key="13">
    <source>
        <dbReference type="PIRSR" id="PIRSR602401-1"/>
    </source>
</evidence>
<feature type="signal peptide" evidence="15">
    <location>
        <begin position="1"/>
        <end position="16"/>
    </location>
</feature>
<dbReference type="InterPro" id="IPR036396">
    <property type="entry name" value="Cyt_P450_sf"/>
</dbReference>
<evidence type="ECO:0000256" key="7">
    <source>
        <dbReference type="ARBA" id="ARBA00022824"/>
    </source>
</evidence>
<dbReference type="InterPro" id="IPR017972">
    <property type="entry name" value="Cyt_P450_CS"/>
</dbReference>
<evidence type="ECO:0000256" key="8">
    <source>
        <dbReference type="ARBA" id="ARBA00022848"/>
    </source>
</evidence>
<evidence type="ECO:0000256" key="6">
    <source>
        <dbReference type="ARBA" id="ARBA00022723"/>
    </source>
</evidence>
<protein>
    <submittedName>
        <fullName evidence="17 18">Cytochrome P450 4C1-like</fullName>
    </submittedName>
</protein>
<keyword evidence="11 14" id="KW-0503">Monooxygenase</keyword>
<proteinExistence type="inferred from homology"/>
<keyword evidence="10 13" id="KW-0408">Iron</keyword>
<dbReference type="CDD" id="cd20628">
    <property type="entry name" value="CYP4"/>
    <property type="match status" value="1"/>
</dbReference>
<dbReference type="RefSeq" id="XP_034241689.1">
    <property type="nucleotide sequence ID" value="XM_034385798.1"/>
</dbReference>
<keyword evidence="9 14" id="KW-0560">Oxidoreductase</keyword>
<dbReference type="InterPro" id="IPR050196">
    <property type="entry name" value="Cytochrome_P450_Monoox"/>
</dbReference>
<dbReference type="PRINTS" id="PR00463">
    <property type="entry name" value="EP450I"/>
</dbReference>
<evidence type="ECO:0000256" key="1">
    <source>
        <dbReference type="ARBA" id="ARBA00001971"/>
    </source>
</evidence>
<comment type="similarity">
    <text evidence="4 14">Belongs to the cytochrome P450 family.</text>
</comment>
<evidence type="ECO:0000313" key="17">
    <source>
        <dbReference type="RefSeq" id="XP_034241688.1"/>
    </source>
</evidence>
<name>A0A6P8YWP8_THRPL</name>
<feature type="binding site" description="axial binding residue" evidence="13">
    <location>
        <position position="449"/>
    </location>
    <ligand>
        <name>heme</name>
        <dbReference type="ChEBI" id="CHEBI:30413"/>
    </ligand>
    <ligandPart>
        <name>Fe</name>
        <dbReference type="ChEBI" id="CHEBI:18248"/>
    </ligandPart>
</feature>
<keyword evidence="6 13" id="KW-0479">Metal-binding</keyword>
<dbReference type="Pfam" id="PF00067">
    <property type="entry name" value="p450"/>
    <property type="match status" value="1"/>
</dbReference>
<dbReference type="GO" id="GO:0005789">
    <property type="term" value="C:endoplasmic reticulum membrane"/>
    <property type="evidence" value="ECO:0007669"/>
    <property type="project" value="UniProtKB-SubCell"/>
</dbReference>
<dbReference type="OrthoDB" id="1470350at2759"/>
<accession>A0A6P8YWP8</accession>
<dbReference type="SUPFAM" id="SSF48264">
    <property type="entry name" value="Cytochrome P450"/>
    <property type="match status" value="1"/>
</dbReference>